<evidence type="ECO:0000313" key="2">
    <source>
        <dbReference type="Proteomes" id="UP000006906"/>
    </source>
</evidence>
<proteinExistence type="predicted"/>
<dbReference type="KEGG" id="cre:CHLRE_12g540351v5"/>
<organism evidence="1 2">
    <name type="scientific">Chlamydomonas reinhardtii</name>
    <name type="common">Chlamydomonas smithii</name>
    <dbReference type="NCBI Taxonomy" id="3055"/>
    <lineage>
        <taxon>Eukaryota</taxon>
        <taxon>Viridiplantae</taxon>
        <taxon>Chlorophyta</taxon>
        <taxon>core chlorophytes</taxon>
        <taxon>Chlorophyceae</taxon>
        <taxon>CS clade</taxon>
        <taxon>Chlamydomonadales</taxon>
        <taxon>Chlamydomonadaceae</taxon>
        <taxon>Chlamydomonas</taxon>
    </lineage>
</organism>
<dbReference type="Gramene" id="PNW76294">
    <property type="protein sequence ID" value="PNW76294"/>
    <property type="gene ID" value="CHLRE_12g540351v5"/>
</dbReference>
<reference evidence="1 2" key="1">
    <citation type="journal article" date="2007" name="Science">
        <title>The Chlamydomonas genome reveals the evolution of key animal and plant functions.</title>
        <authorList>
            <person name="Merchant S.S."/>
            <person name="Prochnik S.E."/>
            <person name="Vallon O."/>
            <person name="Harris E.H."/>
            <person name="Karpowicz S.J."/>
            <person name="Witman G.B."/>
            <person name="Terry A."/>
            <person name="Salamov A."/>
            <person name="Fritz-Laylin L.K."/>
            <person name="Marechal-Drouard L."/>
            <person name="Marshall W.F."/>
            <person name="Qu L.H."/>
            <person name="Nelson D.R."/>
            <person name="Sanderfoot A.A."/>
            <person name="Spalding M.H."/>
            <person name="Kapitonov V.V."/>
            <person name="Ren Q."/>
            <person name="Ferris P."/>
            <person name="Lindquist E."/>
            <person name="Shapiro H."/>
            <person name="Lucas S.M."/>
            <person name="Grimwood J."/>
            <person name="Schmutz J."/>
            <person name="Cardol P."/>
            <person name="Cerutti H."/>
            <person name="Chanfreau G."/>
            <person name="Chen C.L."/>
            <person name="Cognat V."/>
            <person name="Croft M.T."/>
            <person name="Dent R."/>
            <person name="Dutcher S."/>
            <person name="Fernandez E."/>
            <person name="Fukuzawa H."/>
            <person name="Gonzalez-Ballester D."/>
            <person name="Gonzalez-Halphen D."/>
            <person name="Hallmann A."/>
            <person name="Hanikenne M."/>
            <person name="Hippler M."/>
            <person name="Inwood W."/>
            <person name="Jabbari K."/>
            <person name="Kalanon M."/>
            <person name="Kuras R."/>
            <person name="Lefebvre P.A."/>
            <person name="Lemaire S.D."/>
            <person name="Lobanov A.V."/>
            <person name="Lohr M."/>
            <person name="Manuell A."/>
            <person name="Meier I."/>
            <person name="Mets L."/>
            <person name="Mittag M."/>
            <person name="Mittelmeier T."/>
            <person name="Moroney J.V."/>
            <person name="Moseley J."/>
            <person name="Napoli C."/>
            <person name="Nedelcu A.M."/>
            <person name="Niyogi K."/>
            <person name="Novoselov S.V."/>
            <person name="Paulsen I.T."/>
            <person name="Pazour G."/>
            <person name="Purton S."/>
            <person name="Ral J.P."/>
            <person name="Riano-Pachon D.M."/>
            <person name="Riekhof W."/>
            <person name="Rymarquis L."/>
            <person name="Schroda M."/>
            <person name="Stern D."/>
            <person name="Umen J."/>
            <person name="Willows R."/>
            <person name="Wilson N."/>
            <person name="Zimmer S.L."/>
            <person name="Allmer J."/>
            <person name="Balk J."/>
            <person name="Bisova K."/>
            <person name="Chen C.J."/>
            <person name="Elias M."/>
            <person name="Gendler K."/>
            <person name="Hauser C."/>
            <person name="Lamb M.R."/>
            <person name="Ledford H."/>
            <person name="Long J.C."/>
            <person name="Minagawa J."/>
            <person name="Page M.D."/>
            <person name="Pan J."/>
            <person name="Pootakham W."/>
            <person name="Roje S."/>
            <person name="Rose A."/>
            <person name="Stahlberg E."/>
            <person name="Terauchi A.M."/>
            <person name="Yang P."/>
            <person name="Ball S."/>
            <person name="Bowler C."/>
            <person name="Dieckmann C.L."/>
            <person name="Gladyshev V.N."/>
            <person name="Green P."/>
            <person name="Jorgensen R."/>
            <person name="Mayfield S."/>
            <person name="Mueller-Roeber B."/>
            <person name="Rajamani S."/>
            <person name="Sayre R.T."/>
            <person name="Brokstein P."/>
            <person name="Dubchak I."/>
            <person name="Goodstein D."/>
            <person name="Hornick L."/>
            <person name="Huang Y.W."/>
            <person name="Jhaveri J."/>
            <person name="Luo Y."/>
            <person name="Martinez D."/>
            <person name="Ngau W.C."/>
            <person name="Otillar B."/>
            <person name="Poliakov A."/>
            <person name="Porter A."/>
            <person name="Szajkowski L."/>
            <person name="Werner G."/>
            <person name="Zhou K."/>
            <person name="Grigoriev I.V."/>
            <person name="Rokhsar D.S."/>
            <person name="Grossman A.R."/>
        </authorList>
    </citation>
    <scope>NUCLEOTIDE SEQUENCE [LARGE SCALE GENOMIC DNA]</scope>
    <source>
        <strain evidence="2">CC-503</strain>
    </source>
</reference>
<dbReference type="Proteomes" id="UP000006906">
    <property type="component" value="Chromosome 12"/>
</dbReference>
<sequence length="69" mass="7718">MVEATAVVIAAWWKRTGGASRCGYRPHLRHRDVAWRPLRYQSTAGLCTPRKRACSSLTPLRAGADVHED</sequence>
<keyword evidence="2" id="KW-1185">Reference proteome</keyword>
<dbReference type="InParanoid" id="A0A2K3D6Y7"/>
<evidence type="ECO:0000313" key="1">
    <source>
        <dbReference type="EMBL" id="PNW76294.1"/>
    </source>
</evidence>
<accession>A0A2K3D6Y7</accession>
<dbReference type="GeneID" id="5719483"/>
<dbReference type="AlphaFoldDB" id="A0A2K3D6Y7"/>
<name>A0A2K3D6Y7_CHLRE</name>
<dbReference type="RefSeq" id="XP_042919220.1">
    <property type="nucleotide sequence ID" value="XM_043068741.1"/>
</dbReference>
<protein>
    <submittedName>
        <fullName evidence="1">Uncharacterized protein</fullName>
    </submittedName>
</protein>
<dbReference type="EMBL" id="CM008973">
    <property type="protein sequence ID" value="PNW76294.1"/>
    <property type="molecule type" value="Genomic_DNA"/>
</dbReference>
<gene>
    <name evidence="1" type="ORF">CHLRE_12g540351v5</name>
</gene>